<sequence>MYRHRVMISAAVAAAAVGFVPVTAQAAGPSADPGRAATATSPAPAAGSAKDAAVRDLAAQQAKAKADATARSAASAGARQGEYFDVFMGAVNSNAHSVGLATSASTDLTNSFVAYDIDWGDGTIDREYGPAGTNVYVNHRYAEVGAHKITITATDTYHKVSATTTQDIVLDGSEFTPHTPTRLLDTRDGTGTGAPAGRPVAPYTTTRVKIAGNGGIPAGVTAVALNITATNASSGGHVIAYASGTKQPATSNVNFVAGQTVPNLAIVPVGEDGYVELANRSEGPVDLIADVTGYFTRSAASGYTSVKPSRLVDTRTGLGAAAGPVAGRTTFGVQVAGQGGLPAAGVTAVALNITATGPKGSGHLTAFPSGQQAPSTSSVNFTAGQTVANAVIVPVGPDGKINIRNGAWDPADVIVDVTGYYSADGKAAYLPMEPERRFDSRTGTWPLAGQDYHYETMWTSGRALEAVVLNLTVTNTQGSGHLAVAPDPSTVADRIAGKAVRPTPPDSSVLNWTKGATVSNLVQASTGTSGVVDIWNRGWEPTDLIVDIFGTYEKN</sequence>
<dbReference type="PROSITE" id="PS50093">
    <property type="entry name" value="PKD"/>
    <property type="match status" value="1"/>
</dbReference>
<dbReference type="KEGG" id="svn:CP980_31695"/>
<protein>
    <recommendedName>
        <fullName evidence="3">PKD domain-containing protein</fullName>
    </recommendedName>
</protein>
<evidence type="ECO:0000313" key="4">
    <source>
        <dbReference type="EMBL" id="QEV49034.1"/>
    </source>
</evidence>
<feature type="signal peptide" evidence="2">
    <location>
        <begin position="1"/>
        <end position="26"/>
    </location>
</feature>
<dbReference type="InterPro" id="IPR013783">
    <property type="entry name" value="Ig-like_fold"/>
</dbReference>
<organism evidence="4 5">
    <name type="scientific">Streptomyces vinaceus</name>
    <dbReference type="NCBI Taxonomy" id="1960"/>
    <lineage>
        <taxon>Bacteria</taxon>
        <taxon>Bacillati</taxon>
        <taxon>Actinomycetota</taxon>
        <taxon>Actinomycetes</taxon>
        <taxon>Kitasatosporales</taxon>
        <taxon>Streptomycetaceae</taxon>
        <taxon>Streptomyces</taxon>
    </lineage>
</organism>
<dbReference type="Gene3D" id="2.60.40.10">
    <property type="entry name" value="Immunoglobulins"/>
    <property type="match status" value="1"/>
</dbReference>
<dbReference type="Pfam" id="PF00801">
    <property type="entry name" value="PKD"/>
    <property type="match status" value="1"/>
</dbReference>
<dbReference type="EMBL" id="CP023692">
    <property type="protein sequence ID" value="QEV49034.1"/>
    <property type="molecule type" value="Genomic_DNA"/>
</dbReference>
<dbReference type="InterPro" id="IPR000601">
    <property type="entry name" value="PKD_dom"/>
</dbReference>
<accession>A0A5J6JKB0</accession>
<name>A0A5J6JKB0_STRVI</name>
<evidence type="ECO:0000259" key="3">
    <source>
        <dbReference type="PROSITE" id="PS50093"/>
    </source>
</evidence>
<evidence type="ECO:0000313" key="5">
    <source>
        <dbReference type="Proteomes" id="UP000325563"/>
    </source>
</evidence>
<feature type="domain" description="PKD" evidence="3">
    <location>
        <begin position="85"/>
        <end position="165"/>
    </location>
</feature>
<dbReference type="AlphaFoldDB" id="A0A5J6JKB0"/>
<feature type="chain" id="PRO_5023923609" description="PKD domain-containing protein" evidence="2">
    <location>
        <begin position="27"/>
        <end position="555"/>
    </location>
</feature>
<feature type="region of interest" description="Disordered" evidence="1">
    <location>
        <begin position="172"/>
        <end position="201"/>
    </location>
</feature>
<evidence type="ECO:0000256" key="1">
    <source>
        <dbReference type="SAM" id="MobiDB-lite"/>
    </source>
</evidence>
<evidence type="ECO:0000256" key="2">
    <source>
        <dbReference type="SAM" id="SignalP"/>
    </source>
</evidence>
<keyword evidence="2" id="KW-0732">Signal</keyword>
<reference evidence="4 5" key="1">
    <citation type="submission" date="2017-09" db="EMBL/GenBank/DDBJ databases">
        <authorList>
            <person name="Lee N."/>
            <person name="Cho B.-K."/>
        </authorList>
    </citation>
    <scope>NUCLEOTIDE SEQUENCE [LARGE SCALE GENOMIC DNA]</scope>
    <source>
        <strain evidence="4 5">ATCC 27476</strain>
    </source>
</reference>
<dbReference type="InterPro" id="IPR035986">
    <property type="entry name" value="PKD_dom_sf"/>
</dbReference>
<dbReference type="GO" id="GO:0005975">
    <property type="term" value="P:carbohydrate metabolic process"/>
    <property type="evidence" value="ECO:0007669"/>
    <property type="project" value="UniProtKB-ARBA"/>
</dbReference>
<dbReference type="Proteomes" id="UP000325563">
    <property type="component" value="Chromosome"/>
</dbReference>
<gene>
    <name evidence="4" type="ORF">CP980_31695</name>
</gene>
<keyword evidence="5" id="KW-1185">Reference proteome</keyword>
<proteinExistence type="predicted"/>
<dbReference type="SUPFAM" id="SSF49299">
    <property type="entry name" value="PKD domain"/>
    <property type="match status" value="1"/>
</dbReference>